<evidence type="ECO:0000313" key="7">
    <source>
        <dbReference type="Proteomes" id="UP000041254"/>
    </source>
</evidence>
<dbReference type="PANTHER" id="PTHR46165:SF2">
    <property type="entry name" value="SET AND MYND DOMAIN-CONTAINING PROTEIN 4"/>
    <property type="match status" value="1"/>
</dbReference>
<dbReference type="EMBL" id="CDMY01000499">
    <property type="protein sequence ID" value="CEM18288.1"/>
    <property type="molecule type" value="Genomic_DNA"/>
</dbReference>
<dbReference type="PANTHER" id="PTHR46165">
    <property type="entry name" value="SET AND MYND DOMAIN-CONTAINING PROTEIN 4"/>
    <property type="match status" value="1"/>
</dbReference>
<dbReference type="AlphaFoldDB" id="A0A0G4FUL1"/>
<keyword evidence="1" id="KW-0489">Methyltransferase</keyword>
<dbReference type="InterPro" id="IPR001214">
    <property type="entry name" value="SET_dom"/>
</dbReference>
<dbReference type="GO" id="GO:0032259">
    <property type="term" value="P:methylation"/>
    <property type="evidence" value="ECO:0007669"/>
    <property type="project" value="UniProtKB-KW"/>
</dbReference>
<accession>A0A0G4FUL1</accession>
<feature type="domain" description="SET" evidence="5">
    <location>
        <begin position="303"/>
        <end position="525"/>
    </location>
</feature>
<evidence type="ECO:0000259" key="5">
    <source>
        <dbReference type="PROSITE" id="PS50280"/>
    </source>
</evidence>
<reference evidence="6 7" key="1">
    <citation type="submission" date="2014-11" db="EMBL/GenBank/DDBJ databases">
        <authorList>
            <person name="Zhu J."/>
            <person name="Qi W."/>
            <person name="Song R."/>
        </authorList>
    </citation>
    <scope>NUCLEOTIDE SEQUENCE [LARGE SCALE GENOMIC DNA]</scope>
</reference>
<dbReference type="InterPro" id="IPR046341">
    <property type="entry name" value="SET_dom_sf"/>
</dbReference>
<dbReference type="GO" id="GO:0042826">
    <property type="term" value="F:histone deacetylase binding"/>
    <property type="evidence" value="ECO:0007669"/>
    <property type="project" value="TreeGrafter"/>
</dbReference>
<dbReference type="InParanoid" id="A0A0G4FUL1"/>
<evidence type="ECO:0000256" key="2">
    <source>
        <dbReference type="ARBA" id="ARBA00022679"/>
    </source>
</evidence>
<keyword evidence="7" id="KW-1185">Reference proteome</keyword>
<dbReference type="OrthoDB" id="411190at2759"/>
<dbReference type="Gene3D" id="2.170.270.10">
    <property type="entry name" value="SET domain"/>
    <property type="match status" value="1"/>
</dbReference>
<protein>
    <recommendedName>
        <fullName evidence="5">SET domain-containing protein</fullName>
    </recommendedName>
</protein>
<dbReference type="GO" id="GO:0005737">
    <property type="term" value="C:cytoplasm"/>
    <property type="evidence" value="ECO:0007669"/>
    <property type="project" value="TreeGrafter"/>
</dbReference>
<dbReference type="PhylomeDB" id="A0A0G4FUL1"/>
<dbReference type="VEuPathDB" id="CryptoDB:Vbra_16192"/>
<feature type="region of interest" description="Disordered" evidence="4">
    <location>
        <begin position="1"/>
        <end position="58"/>
    </location>
</feature>
<dbReference type="InterPro" id="IPR052097">
    <property type="entry name" value="SET-MYND_domain_protein"/>
</dbReference>
<evidence type="ECO:0000256" key="1">
    <source>
        <dbReference type="ARBA" id="ARBA00022603"/>
    </source>
</evidence>
<keyword evidence="3" id="KW-0949">S-adenosyl-L-methionine</keyword>
<dbReference type="Proteomes" id="UP000041254">
    <property type="component" value="Unassembled WGS sequence"/>
</dbReference>
<dbReference type="GO" id="GO:0008168">
    <property type="term" value="F:methyltransferase activity"/>
    <property type="evidence" value="ECO:0007669"/>
    <property type="project" value="UniProtKB-KW"/>
</dbReference>
<organism evidence="6 7">
    <name type="scientific">Vitrella brassicaformis (strain CCMP3155)</name>
    <dbReference type="NCBI Taxonomy" id="1169540"/>
    <lineage>
        <taxon>Eukaryota</taxon>
        <taxon>Sar</taxon>
        <taxon>Alveolata</taxon>
        <taxon>Colpodellida</taxon>
        <taxon>Vitrellaceae</taxon>
        <taxon>Vitrella</taxon>
    </lineage>
</organism>
<dbReference type="InterPro" id="IPR011990">
    <property type="entry name" value="TPR-like_helical_dom_sf"/>
</dbReference>
<sequence length="682" mass="73712">MNGNQDQLIRRDIASRSGAQIGEDPRQPSSSSADTGVAAAAPGASASASGPSTAGEWKSTGNTLFTAGKYLDAYRSYLKGIRAERETLAELLIRRSQCLIGLESYLAAFIDVTTALRILLPPPSIEAGSKSATVQEVAIKLYKPLIQQLTGGRPRRRRGQDEAAGDQDIVLPSTEAIAALMRDAMTHLCSTDRPVVDASQQVMNALTEARRCRTARDTPMRVTSSPLPKLIKEGGPDAVGCAAAAFHLSCLKGPCQQLSAIQQKTLIRLGQGLLAERLFDAADAVVQALTQHGLEDQMAADVTTLQRRISTHAANASGDQPALIATQDIQPGQLLIVQKAVMVERASSQDSGRVGERLLARLTSQLDSWHPRLVSQLCCLPPGRGQPSAIGGLAIAAPPAPETCLGLPPSFPLLPRFIWSATGEEFGPPVAQIDSDPGHLRRLLDFNTRAADDVVLVEIPLPAENSLRAMGVASVNASGRLWPLLSLFSHAGTKRNALWYSVEQLLIVRAVRPIACGSEITVSYYPLFKTTLAAERELARRYDLPDPHQRYSRGKAKVIEQVEQRMEVLEQLGPGEEGLREVDEMLQKVRGLSVDTIMVARLLALRSYGLFAVGRVEEAVAAVRESVASSRALLSYHPQDIRPMRVALAFLTGSDRREMQAEIEKSCEVIYGTAEAFGIFFE</sequence>
<evidence type="ECO:0000256" key="4">
    <source>
        <dbReference type="SAM" id="MobiDB-lite"/>
    </source>
</evidence>
<dbReference type="GO" id="GO:0005634">
    <property type="term" value="C:nucleus"/>
    <property type="evidence" value="ECO:0007669"/>
    <property type="project" value="TreeGrafter"/>
</dbReference>
<dbReference type="SUPFAM" id="SSF82199">
    <property type="entry name" value="SET domain"/>
    <property type="match status" value="1"/>
</dbReference>
<keyword evidence="2" id="KW-0808">Transferase</keyword>
<feature type="compositionally biased region" description="Low complexity" evidence="4">
    <location>
        <begin position="29"/>
        <end position="55"/>
    </location>
</feature>
<dbReference type="PROSITE" id="PS50280">
    <property type="entry name" value="SET"/>
    <property type="match status" value="1"/>
</dbReference>
<gene>
    <name evidence="6" type="ORF">Vbra_16192</name>
</gene>
<proteinExistence type="predicted"/>
<name>A0A0G4FUL1_VITBC</name>
<dbReference type="SUPFAM" id="SSF48452">
    <property type="entry name" value="TPR-like"/>
    <property type="match status" value="1"/>
</dbReference>
<dbReference type="Gene3D" id="1.25.40.10">
    <property type="entry name" value="Tetratricopeptide repeat domain"/>
    <property type="match status" value="1"/>
</dbReference>
<evidence type="ECO:0000256" key="3">
    <source>
        <dbReference type="ARBA" id="ARBA00022691"/>
    </source>
</evidence>
<evidence type="ECO:0000313" key="6">
    <source>
        <dbReference type="EMBL" id="CEM18288.1"/>
    </source>
</evidence>